<gene>
    <name evidence="1" type="ORF">HPB47_028470</name>
</gene>
<accession>A0AC60PT42</accession>
<comment type="caution">
    <text evidence="1">The sequence shown here is derived from an EMBL/GenBank/DDBJ whole genome shotgun (WGS) entry which is preliminary data.</text>
</comment>
<evidence type="ECO:0000313" key="2">
    <source>
        <dbReference type="Proteomes" id="UP000805193"/>
    </source>
</evidence>
<protein>
    <submittedName>
        <fullName evidence="1">Uncharacterized protein</fullName>
    </submittedName>
</protein>
<dbReference type="Proteomes" id="UP000805193">
    <property type="component" value="Unassembled WGS sequence"/>
</dbReference>
<proteinExistence type="predicted"/>
<name>A0AC60PT42_IXOPE</name>
<evidence type="ECO:0000313" key="1">
    <source>
        <dbReference type="EMBL" id="KAG0424312.1"/>
    </source>
</evidence>
<reference evidence="1 2" key="1">
    <citation type="journal article" date="2020" name="Cell">
        <title>Large-Scale Comparative Analyses of Tick Genomes Elucidate Their Genetic Diversity and Vector Capacities.</title>
        <authorList>
            <consortium name="Tick Genome and Microbiome Consortium (TIGMIC)"/>
            <person name="Jia N."/>
            <person name="Wang J."/>
            <person name="Shi W."/>
            <person name="Du L."/>
            <person name="Sun Y."/>
            <person name="Zhan W."/>
            <person name="Jiang J.F."/>
            <person name="Wang Q."/>
            <person name="Zhang B."/>
            <person name="Ji P."/>
            <person name="Bell-Sakyi L."/>
            <person name="Cui X.M."/>
            <person name="Yuan T.T."/>
            <person name="Jiang B.G."/>
            <person name="Yang W.F."/>
            <person name="Lam T.T."/>
            <person name="Chang Q.C."/>
            <person name="Ding S.J."/>
            <person name="Wang X.J."/>
            <person name="Zhu J.G."/>
            <person name="Ruan X.D."/>
            <person name="Zhao L."/>
            <person name="Wei J.T."/>
            <person name="Ye R.Z."/>
            <person name="Que T.C."/>
            <person name="Du C.H."/>
            <person name="Zhou Y.H."/>
            <person name="Cheng J.X."/>
            <person name="Dai P.F."/>
            <person name="Guo W.B."/>
            <person name="Han X.H."/>
            <person name="Huang E.J."/>
            <person name="Li L.F."/>
            <person name="Wei W."/>
            <person name="Gao Y.C."/>
            <person name="Liu J.Z."/>
            <person name="Shao H.Z."/>
            <person name="Wang X."/>
            <person name="Wang C.C."/>
            <person name="Yang T.C."/>
            <person name="Huo Q.B."/>
            <person name="Li W."/>
            <person name="Chen H.Y."/>
            <person name="Chen S.E."/>
            <person name="Zhou L.G."/>
            <person name="Ni X.B."/>
            <person name="Tian J.H."/>
            <person name="Sheng Y."/>
            <person name="Liu T."/>
            <person name="Pan Y.S."/>
            <person name="Xia L.Y."/>
            <person name="Li J."/>
            <person name="Zhao F."/>
            <person name="Cao W.C."/>
        </authorList>
    </citation>
    <scope>NUCLEOTIDE SEQUENCE [LARGE SCALE GENOMIC DNA]</scope>
    <source>
        <strain evidence="1">Iper-2018</strain>
    </source>
</reference>
<dbReference type="EMBL" id="JABSTQ010009988">
    <property type="protein sequence ID" value="KAG0424312.1"/>
    <property type="molecule type" value="Genomic_DNA"/>
</dbReference>
<keyword evidence="2" id="KW-1185">Reference proteome</keyword>
<organism evidence="1 2">
    <name type="scientific">Ixodes persulcatus</name>
    <name type="common">Taiga tick</name>
    <dbReference type="NCBI Taxonomy" id="34615"/>
    <lineage>
        <taxon>Eukaryota</taxon>
        <taxon>Metazoa</taxon>
        <taxon>Ecdysozoa</taxon>
        <taxon>Arthropoda</taxon>
        <taxon>Chelicerata</taxon>
        <taxon>Arachnida</taxon>
        <taxon>Acari</taxon>
        <taxon>Parasitiformes</taxon>
        <taxon>Ixodida</taxon>
        <taxon>Ixodoidea</taxon>
        <taxon>Ixodidae</taxon>
        <taxon>Ixodinae</taxon>
        <taxon>Ixodes</taxon>
    </lineage>
</organism>
<sequence length="1131" mass="122704">MYDATLQDKDWTNNTFEGWNARFQKLVGHSHLSVWRLIECLQQDQLPSIDDFAVLKPISKGAFGKVYLAQKKGKEEGQLYAIKVVQKTDMVHKNMVDQVLAERNALAMSQSPFVVHLFYSLQTSVSVYLVMEYMIGGDVKSLLHTLGFFDEGMARFYAAEAVLALEYLHKRHIVHRDLKPDNMLISHTGHVKLTDFGLSEVQHKHLVLQDVLGTPAGRAARSVVFPSRTPGQLMSLTSSLSFSAARQQVKLPEPRVRSNRLPGQSTSTSMRLRSCRRRLPRGSVEVMASPEMALPSPRPIAQKRSMATSPLQLMSPSPVPEAKRLHFDLELTSPLRSPLRSLRWRSVPGSPANSPEWMVVANRGSGSSGSSHDDVFASCHSGEKPLAKSSPGVVPSVSPLASTFRTPQEQRVLPPTRTPKSVRGRPLEGRILGTPDYLAPELLLRQEHGAAVDWWALGVCLYEFLTGLPPFSDTSPEAVFNNILSRDLQWPEDEEALSQVAQEAIEELLTPDPNSRPGSKEVRALPLFCGLTWDNLHEQTAPFVPRPDDATDTGYFEGDTWAQETDNGAVCWGDDASAMNSAPRPEGRRTTRRVRNGKRDKGPKNDPFRFEGEGVSFKAKLIGSETVDNARGDRMCQDAMQRLKAAVRASGEHKQRVVLAVSLQGIKIRDDKSGELVFHHPVHKISFISQDTSDARAFGYVCVSDEGCHQFVAIKTEKTASQLVIALRDLFQVVLEMKQHEMRLAREEQQQQQQTCRSSASQMHTSKSTDFSLRGEAQEVLYEAVSGAREGLSPPPEAQPQSPEGSGTPTVDDLLDLQSELDSLQQGIQQMETTIAAAATLASPVCPDPFDTSFVTDPGQASRAFFSQPATPVGPAPPLLPPPPPARPASSCASVARVAPPPFAEQRAPERRPPRSLAFAPPAPPPHRPTSTVSLPPTPLPDLFAELDPLGGGRPQQSRADFFRDVKSPPRRVLRDLYRDGSSGSADVASLASCGGWETFEEETAPPPSFPPPPLPDSSSSGALASPPVAIPPPTADEGFCSGSNASSVSPSLPLGATPLLLPGGGSGDIFSRSKDPFADEFFAAPAAAGFQESPALGGFGSAPAPLLANGAMTPGGSPWLLPPREASFSR</sequence>